<sequence length="54" mass="6519">EKKFKKFKKFMQEDMKIVVEALSYIEEESKKVEFEFGVLDKPDMIGMLSYEFET</sequence>
<dbReference type="EMBL" id="BARV01019198">
    <property type="protein sequence ID" value="GAI28252.1"/>
    <property type="molecule type" value="Genomic_DNA"/>
</dbReference>
<reference evidence="1" key="1">
    <citation type="journal article" date="2014" name="Front. Microbiol.">
        <title>High frequency of phylogenetically diverse reductive dehalogenase-homologous genes in deep subseafloor sedimentary metagenomes.</title>
        <authorList>
            <person name="Kawai M."/>
            <person name="Futagami T."/>
            <person name="Toyoda A."/>
            <person name="Takaki Y."/>
            <person name="Nishi S."/>
            <person name="Hori S."/>
            <person name="Arai W."/>
            <person name="Tsubouchi T."/>
            <person name="Morono Y."/>
            <person name="Uchiyama I."/>
            <person name="Ito T."/>
            <person name="Fujiyama A."/>
            <person name="Inagaki F."/>
            <person name="Takami H."/>
        </authorList>
    </citation>
    <scope>NUCLEOTIDE SEQUENCE</scope>
    <source>
        <strain evidence="1">Expedition CK06-06</strain>
    </source>
</reference>
<dbReference type="AlphaFoldDB" id="X1M9E0"/>
<accession>X1M9E0</accession>
<protein>
    <submittedName>
        <fullName evidence="1">Uncharacterized protein</fullName>
    </submittedName>
</protein>
<feature type="non-terminal residue" evidence="1">
    <location>
        <position position="1"/>
    </location>
</feature>
<comment type="caution">
    <text evidence="1">The sequence shown here is derived from an EMBL/GenBank/DDBJ whole genome shotgun (WGS) entry which is preliminary data.</text>
</comment>
<proteinExistence type="predicted"/>
<gene>
    <name evidence="1" type="ORF">S06H3_32299</name>
</gene>
<name>X1M9E0_9ZZZZ</name>
<evidence type="ECO:0000313" key="1">
    <source>
        <dbReference type="EMBL" id="GAI28252.1"/>
    </source>
</evidence>
<organism evidence="1">
    <name type="scientific">marine sediment metagenome</name>
    <dbReference type="NCBI Taxonomy" id="412755"/>
    <lineage>
        <taxon>unclassified sequences</taxon>
        <taxon>metagenomes</taxon>
        <taxon>ecological metagenomes</taxon>
    </lineage>
</organism>